<feature type="transmembrane region" description="Helical" evidence="10">
    <location>
        <begin position="332"/>
        <end position="351"/>
    </location>
</feature>
<proteinExistence type="predicted"/>
<evidence type="ECO:0000256" key="10">
    <source>
        <dbReference type="SAM" id="Phobius"/>
    </source>
</evidence>
<dbReference type="InterPro" id="IPR050368">
    <property type="entry name" value="ClC-type_chloride_channel"/>
</dbReference>
<dbReference type="Pfam" id="PF00654">
    <property type="entry name" value="Voltage_CLC"/>
    <property type="match status" value="1"/>
</dbReference>
<dbReference type="PRINTS" id="PR00762">
    <property type="entry name" value="CLCHANNEL"/>
</dbReference>
<dbReference type="RefSeq" id="WP_305995179.1">
    <property type="nucleotide sequence ID" value="NZ_JAVALS010000001.1"/>
</dbReference>
<evidence type="ECO:0000256" key="9">
    <source>
        <dbReference type="ARBA" id="ARBA00023303"/>
    </source>
</evidence>
<dbReference type="InterPro" id="IPR014743">
    <property type="entry name" value="Cl-channel_core"/>
</dbReference>
<dbReference type="Gene3D" id="1.10.3080.10">
    <property type="entry name" value="Clc chloride channel"/>
    <property type="match status" value="1"/>
</dbReference>
<sequence>MPEQSGPSPGHAAWLLRVALVTLLIGGGAGVVGVLVNLMLHGIEHAAFGYADGTFLDGALQAPPLRRFLSVMAAGILGAAGWWALRRWGSKVVSVERAAAGTRMPLRTTVLNALLQIGVVGLGASIGREAAPRELGALLASRLTRAAGIEGRQAGILIACGAGAGLAAVYNVPFGGALFVVEVLLAEVSFATLLPAFASSAVAALVARVAEPSAPLYALPHVELTPQLLVFSLVGGPLIGLAAAWFVLLARRAASSRPRGARILWVMPLLFTLVAGASLVLPEVLGNGRAAAQTAFSPGTPLILVLGLLLVKSLATLGTIRAGAAGGTLTPSVAIGAMLGIALGSTVSAVVPGTSTAAFAFVGAAAFLASTMRAPMTGLILVTEFTAQGPELLIPAMLATAGALAVVYFLERTRLSDIP</sequence>
<feature type="transmembrane region" description="Helical" evidence="10">
    <location>
        <begin position="262"/>
        <end position="281"/>
    </location>
</feature>
<evidence type="ECO:0000256" key="7">
    <source>
        <dbReference type="ARBA" id="ARBA00023173"/>
    </source>
</evidence>
<organism evidence="11 12">
    <name type="scientific">Arthrobacter horti</name>
    <dbReference type="NCBI Taxonomy" id="3068273"/>
    <lineage>
        <taxon>Bacteria</taxon>
        <taxon>Bacillati</taxon>
        <taxon>Actinomycetota</taxon>
        <taxon>Actinomycetes</taxon>
        <taxon>Micrococcales</taxon>
        <taxon>Micrococcaceae</taxon>
        <taxon>Arthrobacter</taxon>
    </lineage>
</organism>
<dbReference type="EMBL" id="JAVALS010000001">
    <property type="protein sequence ID" value="MDP5226156.1"/>
    <property type="molecule type" value="Genomic_DNA"/>
</dbReference>
<name>A0ABT9IKQ4_9MICC</name>
<dbReference type="PANTHER" id="PTHR43427:SF6">
    <property type="entry name" value="CHLORIDE CHANNEL PROTEIN CLC-E"/>
    <property type="match status" value="1"/>
</dbReference>
<keyword evidence="6 10" id="KW-0472">Membrane</keyword>
<reference evidence="11 12" key="1">
    <citation type="submission" date="2023-08" db="EMBL/GenBank/DDBJ databases">
        <title>Arthrobacter horti sp. nov., isolated from forest soil.</title>
        <authorList>
            <person name="Park M."/>
        </authorList>
    </citation>
    <scope>NUCLEOTIDE SEQUENCE [LARGE SCALE GENOMIC DNA]</scope>
    <source>
        <strain evidence="11 12">YJM1</strain>
    </source>
</reference>
<keyword evidence="9" id="KW-0407">Ion channel</keyword>
<feature type="transmembrane region" description="Helical" evidence="10">
    <location>
        <begin position="392"/>
        <end position="410"/>
    </location>
</feature>
<dbReference type="SUPFAM" id="SSF81340">
    <property type="entry name" value="Clc chloride channel"/>
    <property type="match status" value="1"/>
</dbReference>
<gene>
    <name evidence="11" type="ORF">Q9R02_03195</name>
</gene>
<evidence type="ECO:0000256" key="3">
    <source>
        <dbReference type="ARBA" id="ARBA00022692"/>
    </source>
</evidence>
<comment type="subcellular location">
    <subcellularLocation>
        <location evidence="1">Membrane</location>
        <topology evidence="1">Multi-pass membrane protein</topology>
    </subcellularLocation>
</comment>
<dbReference type="InterPro" id="IPR001807">
    <property type="entry name" value="ClC"/>
</dbReference>
<keyword evidence="7" id="KW-0869">Chloride channel</keyword>
<feature type="transmembrane region" description="Helical" evidence="10">
    <location>
        <begin position="68"/>
        <end position="85"/>
    </location>
</feature>
<keyword evidence="12" id="KW-1185">Reference proteome</keyword>
<dbReference type="Proteomes" id="UP001232725">
    <property type="component" value="Unassembled WGS sequence"/>
</dbReference>
<evidence type="ECO:0000313" key="12">
    <source>
        <dbReference type="Proteomes" id="UP001232725"/>
    </source>
</evidence>
<evidence type="ECO:0000256" key="8">
    <source>
        <dbReference type="ARBA" id="ARBA00023214"/>
    </source>
</evidence>
<protein>
    <submittedName>
        <fullName evidence="11">Chloride channel protein</fullName>
    </submittedName>
</protein>
<evidence type="ECO:0000256" key="2">
    <source>
        <dbReference type="ARBA" id="ARBA00022448"/>
    </source>
</evidence>
<keyword evidence="5" id="KW-0406">Ion transport</keyword>
<keyword evidence="4 10" id="KW-1133">Transmembrane helix</keyword>
<feature type="transmembrane region" description="Helical" evidence="10">
    <location>
        <begin position="227"/>
        <end position="250"/>
    </location>
</feature>
<feature type="transmembrane region" description="Helical" evidence="10">
    <location>
        <begin position="357"/>
        <end position="380"/>
    </location>
</feature>
<feature type="transmembrane region" description="Helical" evidence="10">
    <location>
        <begin position="301"/>
        <end position="320"/>
    </location>
</feature>
<keyword evidence="2" id="KW-0813">Transport</keyword>
<evidence type="ECO:0000256" key="4">
    <source>
        <dbReference type="ARBA" id="ARBA00022989"/>
    </source>
</evidence>
<dbReference type="PANTHER" id="PTHR43427">
    <property type="entry name" value="CHLORIDE CHANNEL PROTEIN CLC-E"/>
    <property type="match status" value="1"/>
</dbReference>
<accession>A0ABT9IKQ4</accession>
<feature type="transmembrane region" description="Helical" evidence="10">
    <location>
        <begin position="154"/>
        <end position="172"/>
    </location>
</feature>
<comment type="caution">
    <text evidence="11">The sequence shown here is derived from an EMBL/GenBank/DDBJ whole genome shotgun (WGS) entry which is preliminary data.</text>
</comment>
<evidence type="ECO:0000256" key="1">
    <source>
        <dbReference type="ARBA" id="ARBA00004141"/>
    </source>
</evidence>
<evidence type="ECO:0000256" key="6">
    <source>
        <dbReference type="ARBA" id="ARBA00023136"/>
    </source>
</evidence>
<evidence type="ECO:0000313" key="11">
    <source>
        <dbReference type="EMBL" id="MDP5226156.1"/>
    </source>
</evidence>
<feature type="transmembrane region" description="Helical" evidence="10">
    <location>
        <begin position="12"/>
        <end position="36"/>
    </location>
</feature>
<keyword evidence="8" id="KW-0868">Chloride</keyword>
<keyword evidence="3 10" id="KW-0812">Transmembrane</keyword>
<evidence type="ECO:0000256" key="5">
    <source>
        <dbReference type="ARBA" id="ARBA00023065"/>
    </source>
</evidence>